<dbReference type="Proteomes" id="UP001072034">
    <property type="component" value="Unassembled WGS sequence"/>
</dbReference>
<protein>
    <submittedName>
        <fullName evidence="1">Uncharacterized protein</fullName>
    </submittedName>
</protein>
<accession>A0ABT4I453</accession>
<organism evidence="1 2">
    <name type="scientific">Actinomyces israelii</name>
    <dbReference type="NCBI Taxonomy" id="1659"/>
    <lineage>
        <taxon>Bacteria</taxon>
        <taxon>Bacillati</taxon>
        <taxon>Actinomycetota</taxon>
        <taxon>Actinomycetes</taxon>
        <taxon>Actinomycetales</taxon>
        <taxon>Actinomycetaceae</taxon>
        <taxon>Actinomyces</taxon>
    </lineage>
</organism>
<sequence>MATARRARALAARAASAVELVGANVYDARSAVAEVVETRISAWCRWPDLMEPCEEGYRFTDPVMGNRLPLQLLVVAHRPARS</sequence>
<dbReference type="EMBL" id="JAPTMY010000001">
    <property type="protein sequence ID" value="MCZ0856522.1"/>
    <property type="molecule type" value="Genomic_DNA"/>
</dbReference>
<gene>
    <name evidence="1" type="ORF">OHJ16_00465</name>
</gene>
<evidence type="ECO:0000313" key="1">
    <source>
        <dbReference type="EMBL" id="MCZ0856522.1"/>
    </source>
</evidence>
<name>A0ABT4I453_9ACTO</name>
<evidence type="ECO:0000313" key="2">
    <source>
        <dbReference type="Proteomes" id="UP001072034"/>
    </source>
</evidence>
<comment type="caution">
    <text evidence="1">The sequence shown here is derived from an EMBL/GenBank/DDBJ whole genome shotgun (WGS) entry which is preliminary data.</text>
</comment>
<keyword evidence="2" id="KW-1185">Reference proteome</keyword>
<proteinExistence type="predicted"/>
<dbReference type="RefSeq" id="WP_268916313.1">
    <property type="nucleotide sequence ID" value="NZ_JAPTMY010000001.1"/>
</dbReference>
<reference evidence="1" key="1">
    <citation type="submission" date="2022-10" db="EMBL/GenBank/DDBJ databases">
        <title>Genome sequence of Actinomyces israelii ATCC 10048.</title>
        <authorList>
            <person name="Watt R.M."/>
            <person name="Tong W.M."/>
        </authorList>
    </citation>
    <scope>NUCLEOTIDE SEQUENCE</scope>
    <source>
        <strain evidence="1">ATCC 10048</strain>
    </source>
</reference>